<evidence type="ECO:0000259" key="1">
    <source>
        <dbReference type="Pfam" id="PF21847"/>
    </source>
</evidence>
<dbReference type="Proteomes" id="UP000297776">
    <property type="component" value="Unassembled WGS sequence"/>
</dbReference>
<name>A0A4Y8LKC0_9BACL</name>
<dbReference type="AlphaFoldDB" id="A0A4Y8LKC0"/>
<proteinExistence type="predicted"/>
<dbReference type="RefSeq" id="WP_134379674.1">
    <property type="nucleotide sequence ID" value="NZ_SORX01000002.1"/>
</dbReference>
<organism evidence="2 3">
    <name type="scientific">Jeotgalibacillus salarius</name>
    <dbReference type="NCBI Taxonomy" id="546023"/>
    <lineage>
        <taxon>Bacteria</taxon>
        <taxon>Bacillati</taxon>
        <taxon>Bacillota</taxon>
        <taxon>Bacilli</taxon>
        <taxon>Bacillales</taxon>
        <taxon>Caryophanaceae</taxon>
        <taxon>Jeotgalibacillus</taxon>
    </lineage>
</organism>
<protein>
    <recommendedName>
        <fullName evidence="1">DUF6906 domain-containing protein</fullName>
    </recommendedName>
</protein>
<evidence type="ECO:0000313" key="2">
    <source>
        <dbReference type="EMBL" id="TFE02859.1"/>
    </source>
</evidence>
<dbReference type="Pfam" id="PF21847">
    <property type="entry name" value="DUF6906"/>
    <property type="match status" value="1"/>
</dbReference>
<evidence type="ECO:0000313" key="3">
    <source>
        <dbReference type="Proteomes" id="UP000297776"/>
    </source>
</evidence>
<feature type="domain" description="DUF6906" evidence="1">
    <location>
        <begin position="35"/>
        <end position="83"/>
    </location>
</feature>
<reference evidence="2 3" key="1">
    <citation type="submission" date="2019-03" db="EMBL/GenBank/DDBJ databases">
        <authorList>
            <person name="Yang Y."/>
        </authorList>
    </citation>
    <scope>NUCLEOTIDE SEQUENCE [LARGE SCALE GENOMIC DNA]</scope>
    <source>
        <strain evidence="2 3">ASL-1</strain>
    </source>
</reference>
<sequence>MTDDFIHKVTMAAEHIAMTSKRYPMLNKLIGGGLMKHGKKPTVAQRKLIKACNLNSDNWLVSKVVDDMLVLVHRYTGTVRKIPGV</sequence>
<accession>A0A4Y8LKC0</accession>
<comment type="caution">
    <text evidence="2">The sequence shown here is derived from an EMBL/GenBank/DDBJ whole genome shotgun (WGS) entry which is preliminary data.</text>
</comment>
<dbReference type="EMBL" id="SORX01000002">
    <property type="protein sequence ID" value="TFE02859.1"/>
    <property type="molecule type" value="Genomic_DNA"/>
</dbReference>
<keyword evidence="3" id="KW-1185">Reference proteome</keyword>
<gene>
    <name evidence="2" type="ORF">E2626_03365</name>
</gene>
<dbReference type="OrthoDB" id="2086906at2"/>
<dbReference type="InterPro" id="IPR054201">
    <property type="entry name" value="DUF6906"/>
</dbReference>